<feature type="transmembrane region" description="Helical" evidence="1">
    <location>
        <begin position="44"/>
        <end position="72"/>
    </location>
</feature>
<keyword evidence="1" id="KW-0812">Transmembrane</keyword>
<accession>A0ABM7VWQ3</accession>
<protein>
    <submittedName>
        <fullName evidence="2">Uncharacterized protein</fullName>
    </submittedName>
</protein>
<keyword evidence="3" id="KW-1185">Reference proteome</keyword>
<name>A0ABM7VWQ3_9ENTR</name>
<keyword evidence="1" id="KW-0472">Membrane</keyword>
<evidence type="ECO:0000313" key="2">
    <source>
        <dbReference type="EMBL" id="BDD51667.1"/>
    </source>
</evidence>
<evidence type="ECO:0000313" key="3">
    <source>
        <dbReference type="Proteomes" id="UP001320460"/>
    </source>
</evidence>
<gene>
    <name evidence="2" type="ORF">PDTA9734_31540</name>
</gene>
<sequence length="82" mass="9082">MSKMNFNLTDSLTYLAKIILVLLLSYTVYNQLNNGLQCSNSHNIANILIYMCLVSGIISVSNTVINTVAMLFNKKSIKAPPQ</sequence>
<keyword evidence="1" id="KW-1133">Transmembrane helix</keyword>
<reference evidence="2 3" key="1">
    <citation type="submission" date="2021-12" db="EMBL/GenBank/DDBJ databases">
        <title>Complete genome sequence of Phytobacter diazotrophicus TA9734.</title>
        <authorList>
            <person name="Kubota H."/>
            <person name="Nakayama Y."/>
            <person name="Ariyoshi T."/>
        </authorList>
    </citation>
    <scope>NUCLEOTIDE SEQUENCE [LARGE SCALE GENOMIC DNA]</scope>
    <source>
        <strain evidence="2 3">TA9734</strain>
    </source>
</reference>
<feature type="transmembrane region" description="Helical" evidence="1">
    <location>
        <begin position="12"/>
        <end position="32"/>
    </location>
</feature>
<evidence type="ECO:0000256" key="1">
    <source>
        <dbReference type="SAM" id="Phobius"/>
    </source>
</evidence>
<dbReference type="Proteomes" id="UP001320460">
    <property type="component" value="Chromosome"/>
</dbReference>
<organism evidence="2 3">
    <name type="scientific">Phytobacter diazotrophicus</name>
    <dbReference type="NCBI Taxonomy" id="395631"/>
    <lineage>
        <taxon>Bacteria</taxon>
        <taxon>Pseudomonadati</taxon>
        <taxon>Pseudomonadota</taxon>
        <taxon>Gammaproteobacteria</taxon>
        <taxon>Enterobacterales</taxon>
        <taxon>Enterobacteriaceae</taxon>
        <taxon>Phytobacter</taxon>
    </lineage>
</organism>
<proteinExistence type="predicted"/>
<dbReference type="EMBL" id="AP025334">
    <property type="protein sequence ID" value="BDD51667.1"/>
    <property type="molecule type" value="Genomic_DNA"/>
</dbReference>